<evidence type="ECO:0000313" key="1">
    <source>
        <dbReference type="EMBL" id="GBC07223.1"/>
    </source>
</evidence>
<sequence>MYARIPFVKLCWNQLIEQYPAAAKYLSDTFYNIKDSWAVLWICKKFTASAQCIQQIESINRHIHDKVDRSTLLCNLLISITDYVKNNKVFDSCDA</sequence>
<keyword evidence="3" id="KW-1185">Reference proteome</keyword>
<dbReference type="Proteomes" id="UP000615446">
    <property type="component" value="Unassembled WGS sequence"/>
</dbReference>
<dbReference type="Proteomes" id="UP000247702">
    <property type="component" value="Unassembled WGS sequence"/>
</dbReference>
<reference evidence="1 3" key="1">
    <citation type="submission" date="2017-11" db="EMBL/GenBank/DDBJ databases">
        <title>The genome of Rhizophagus clarus HR1 reveals common genetic basis of auxotrophy among arbuscular mycorrhizal fungi.</title>
        <authorList>
            <person name="Kobayashi Y."/>
        </authorList>
    </citation>
    <scope>NUCLEOTIDE SEQUENCE [LARGE SCALE GENOMIC DNA]</scope>
    <source>
        <strain evidence="1 3">HR1</strain>
    </source>
</reference>
<accession>A0A2Z6S2G6</accession>
<comment type="caution">
    <text evidence="1">The sequence shown here is derived from an EMBL/GenBank/DDBJ whole genome shotgun (WGS) entry which is preliminary data.</text>
</comment>
<organism evidence="1 3">
    <name type="scientific">Rhizophagus clarus</name>
    <dbReference type="NCBI Taxonomy" id="94130"/>
    <lineage>
        <taxon>Eukaryota</taxon>
        <taxon>Fungi</taxon>
        <taxon>Fungi incertae sedis</taxon>
        <taxon>Mucoromycota</taxon>
        <taxon>Glomeromycotina</taxon>
        <taxon>Glomeromycetes</taxon>
        <taxon>Glomerales</taxon>
        <taxon>Glomeraceae</taxon>
        <taxon>Rhizophagus</taxon>
    </lineage>
</organism>
<reference evidence="2" key="2">
    <citation type="submission" date="2019-10" db="EMBL/GenBank/DDBJ databases">
        <title>Conservation and host-specific expression of non-tandemly repeated heterogenous ribosome RNA gene in arbuscular mycorrhizal fungi.</title>
        <authorList>
            <person name="Maeda T."/>
            <person name="Kobayashi Y."/>
            <person name="Nakagawa T."/>
            <person name="Ezawa T."/>
            <person name="Yamaguchi K."/>
            <person name="Bino T."/>
            <person name="Nishimoto Y."/>
            <person name="Shigenobu S."/>
            <person name="Kawaguchi M."/>
        </authorList>
    </citation>
    <scope>NUCLEOTIDE SEQUENCE</scope>
    <source>
        <strain evidence="2">HR1</strain>
    </source>
</reference>
<evidence type="ECO:0000313" key="3">
    <source>
        <dbReference type="Proteomes" id="UP000247702"/>
    </source>
</evidence>
<dbReference type="EMBL" id="BEXD01004128">
    <property type="protein sequence ID" value="GBC07223.1"/>
    <property type="molecule type" value="Genomic_DNA"/>
</dbReference>
<dbReference type="EMBL" id="BLAL01000050">
    <property type="protein sequence ID" value="GES80491.1"/>
    <property type="molecule type" value="Genomic_DNA"/>
</dbReference>
<protein>
    <recommendedName>
        <fullName evidence="4">HAT C-terminal dimerisation domain-containing protein</fullName>
    </recommendedName>
</protein>
<evidence type="ECO:0000313" key="2">
    <source>
        <dbReference type="EMBL" id="GES80491.1"/>
    </source>
</evidence>
<name>A0A2Z6S2G6_9GLOM</name>
<proteinExistence type="predicted"/>
<dbReference type="AlphaFoldDB" id="A0A2Z6S2G6"/>
<evidence type="ECO:0008006" key="4">
    <source>
        <dbReference type="Google" id="ProtNLM"/>
    </source>
</evidence>
<dbReference type="OrthoDB" id="2412233at2759"/>
<gene>
    <name evidence="2" type="ORF">RCL2_000776200</name>
    <name evidence="1" type="ORF">RclHR1_07310015</name>
</gene>